<dbReference type="Proteomes" id="UP000294547">
    <property type="component" value="Unassembled WGS sequence"/>
</dbReference>
<dbReference type="Gene3D" id="1.10.10.1150">
    <property type="entry name" value="Coenzyme PQQ synthesis protein D (PqqD)"/>
    <property type="match status" value="1"/>
</dbReference>
<dbReference type="InterPro" id="IPR041881">
    <property type="entry name" value="PqqD_sf"/>
</dbReference>
<dbReference type="InterPro" id="IPR027599">
    <property type="entry name" value="PqqD-rel_X"/>
</dbReference>
<name>A0A4R6RKQ1_9HYPH</name>
<evidence type="ECO:0000313" key="2">
    <source>
        <dbReference type="Proteomes" id="UP000294547"/>
    </source>
</evidence>
<comment type="caution">
    <text evidence="1">The sequence shown here is derived from an EMBL/GenBank/DDBJ whole genome shotgun (WGS) entry which is preliminary data.</text>
</comment>
<dbReference type="InterPro" id="IPR008792">
    <property type="entry name" value="PQQD"/>
</dbReference>
<dbReference type="RefSeq" id="WP_126536160.1">
    <property type="nucleotide sequence ID" value="NZ_BSPM01000008.1"/>
</dbReference>
<keyword evidence="2" id="KW-1185">Reference proteome</keyword>
<dbReference type="NCBIfam" id="NF033536">
    <property type="entry name" value="lasso_PqqD_Bac"/>
    <property type="match status" value="1"/>
</dbReference>
<dbReference type="Pfam" id="PF05402">
    <property type="entry name" value="PqqD"/>
    <property type="match status" value="1"/>
</dbReference>
<gene>
    <name evidence="1" type="ORF">EDD54_0917</name>
</gene>
<accession>A0A4R6RKQ1</accession>
<evidence type="ECO:0000313" key="1">
    <source>
        <dbReference type="EMBL" id="TDP87032.1"/>
    </source>
</evidence>
<reference evidence="1 2" key="1">
    <citation type="submission" date="2019-03" db="EMBL/GenBank/DDBJ databases">
        <title>Genomic Encyclopedia of Type Strains, Phase IV (KMG-IV): sequencing the most valuable type-strain genomes for metagenomic binning, comparative biology and taxonomic classification.</title>
        <authorList>
            <person name="Goeker M."/>
        </authorList>
    </citation>
    <scope>NUCLEOTIDE SEQUENCE [LARGE SCALE GENOMIC DNA]</scope>
    <source>
        <strain evidence="1 2">DSM 102969</strain>
    </source>
</reference>
<organism evidence="1 2">
    <name type="scientific">Oharaeibacter diazotrophicus</name>
    <dbReference type="NCBI Taxonomy" id="1920512"/>
    <lineage>
        <taxon>Bacteria</taxon>
        <taxon>Pseudomonadati</taxon>
        <taxon>Pseudomonadota</taxon>
        <taxon>Alphaproteobacteria</taxon>
        <taxon>Hyphomicrobiales</taxon>
        <taxon>Pleomorphomonadaceae</taxon>
        <taxon>Oharaeibacter</taxon>
    </lineage>
</organism>
<dbReference type="AlphaFoldDB" id="A0A4R6RKQ1"/>
<dbReference type="EMBL" id="SNXY01000006">
    <property type="protein sequence ID" value="TDP87032.1"/>
    <property type="molecule type" value="Genomic_DNA"/>
</dbReference>
<dbReference type="NCBIfam" id="TIGR04353">
    <property type="entry name" value="PqqD_rel_X"/>
    <property type="match status" value="1"/>
</dbReference>
<sequence length="93" mass="10119">MSGEVGDDGVLVRAEGLLTAALDQELLMMSVEQGRYYNLNAVGARIWELLETPTSADALVAALTAEYEVDPDTARAHVERFLGELRRRGLLAS</sequence>
<dbReference type="OrthoDB" id="1495225at2"/>
<protein>
    <submittedName>
        <fullName evidence="1">PqqD family protein of HPr-rel-A system</fullName>
    </submittedName>
</protein>
<proteinExistence type="predicted"/>